<keyword evidence="2" id="KW-1185">Reference proteome</keyword>
<dbReference type="Proteomes" id="UP000789920">
    <property type="component" value="Unassembled WGS sequence"/>
</dbReference>
<dbReference type="EMBL" id="CAJVQC010000168">
    <property type="protein sequence ID" value="CAG8462802.1"/>
    <property type="molecule type" value="Genomic_DNA"/>
</dbReference>
<reference evidence="1" key="1">
    <citation type="submission" date="2021-06" db="EMBL/GenBank/DDBJ databases">
        <authorList>
            <person name="Kallberg Y."/>
            <person name="Tangrot J."/>
            <person name="Rosling A."/>
        </authorList>
    </citation>
    <scope>NUCLEOTIDE SEQUENCE</scope>
    <source>
        <strain evidence="1">MA461A</strain>
    </source>
</reference>
<protein>
    <submittedName>
        <fullName evidence="1">34742_t:CDS:1</fullName>
    </submittedName>
</protein>
<sequence>KIEESIAEQKTIDIFRQQIEDLIKENNELKTKNEELTKVAEQNLI</sequence>
<evidence type="ECO:0000313" key="2">
    <source>
        <dbReference type="Proteomes" id="UP000789920"/>
    </source>
</evidence>
<proteinExistence type="predicted"/>
<name>A0ACA9KBB1_9GLOM</name>
<gene>
    <name evidence="1" type="ORF">RPERSI_LOCUS229</name>
</gene>
<accession>A0ACA9KBB1</accession>
<feature type="non-terminal residue" evidence="1">
    <location>
        <position position="1"/>
    </location>
</feature>
<comment type="caution">
    <text evidence="1">The sequence shown here is derived from an EMBL/GenBank/DDBJ whole genome shotgun (WGS) entry which is preliminary data.</text>
</comment>
<organism evidence="1 2">
    <name type="scientific">Racocetra persica</name>
    <dbReference type="NCBI Taxonomy" id="160502"/>
    <lineage>
        <taxon>Eukaryota</taxon>
        <taxon>Fungi</taxon>
        <taxon>Fungi incertae sedis</taxon>
        <taxon>Mucoromycota</taxon>
        <taxon>Glomeromycotina</taxon>
        <taxon>Glomeromycetes</taxon>
        <taxon>Diversisporales</taxon>
        <taxon>Gigasporaceae</taxon>
        <taxon>Racocetra</taxon>
    </lineage>
</organism>
<evidence type="ECO:0000313" key="1">
    <source>
        <dbReference type="EMBL" id="CAG8462802.1"/>
    </source>
</evidence>